<dbReference type="AlphaFoldDB" id="A0A0S2I4C0"/>
<dbReference type="Proteomes" id="UP000064893">
    <property type="component" value="Chromosome"/>
</dbReference>
<evidence type="ECO:0000313" key="2">
    <source>
        <dbReference type="EMBL" id="ALO17152.1"/>
    </source>
</evidence>
<evidence type="ECO:0000259" key="1">
    <source>
        <dbReference type="SMART" id="SM00382"/>
    </source>
</evidence>
<organism evidence="2 3">
    <name type="scientific">Salinivirga cyanobacteriivorans</name>
    <dbReference type="NCBI Taxonomy" id="1307839"/>
    <lineage>
        <taxon>Bacteria</taxon>
        <taxon>Pseudomonadati</taxon>
        <taxon>Bacteroidota</taxon>
        <taxon>Bacteroidia</taxon>
        <taxon>Bacteroidales</taxon>
        <taxon>Salinivirgaceae</taxon>
        <taxon>Salinivirga</taxon>
    </lineage>
</organism>
<dbReference type="PATRIC" id="fig|1307839.3.peg.3799"/>
<dbReference type="PANTHER" id="PTHR47642">
    <property type="entry name" value="ATP-DEPENDENT DNA HELICASE"/>
    <property type="match status" value="1"/>
</dbReference>
<accession>A0A0S2I4C0</accession>
<dbReference type="Gene3D" id="2.30.30.940">
    <property type="match status" value="1"/>
</dbReference>
<sequence length="737" mass="83746">MEANKPAEYAAKYINSTNKHIFLTGKAGTGKTTFLRDIVHKTHKNTVIAAPTGIAAINAGGVTLHSLFQLPFGSFIPDQNFNIPPNLTEALNTPRTLLKTIKLNKAKRQLLQSIELLIIDEVSMLRADILDAIDVMLKSVRRNHNQSFGGIQILFIGDLLQLPPVVKREEYNTVGKYYETLYFFEAKALQNNKPVYIELEKVFRQQDPKFIDLLNNLRHNKITQHDIEILNQHYQPPGSDSNSDKAIFITTHNKLADEINQLELDKIDEKPTSFKATVHNDFKPHMYPIEPELKLKKGARVMFIKNDYSGEQRYFNGKIGTVTGFEEEGPIVSFEDGTSPFVVERYTWENKRYKLNKESNEIETSVKGTFIHFPLKLAWAVTVHKSQGLTFENATIDVSRAFAPGQIYVALSRLTSLDGLTLNAPIPQSPPETETALKTFTGEKQTESDLNAGFKTEAWVYLKQSAASNFNFKQLEYSFKDHVKSYNKSASHSKKQQYQQWAREMAAIIPKYVATGEKFVKQVNKLNDAEDKQESAYLLERITAARQYFEEHFKGLAEKVAAHAKEVNKKTGTKKYLKELKALEQDLWNQIEKMHKTQVLARAYVENTTPELTDYQYKPEQRKALEKSFKPARKKPTAEISFELYQKGLSIEEIAEQRSLVPNTIQGHLSQYVESGVLEITDFMTQENFELVQKAAKHVGSYSSGAIKEVMSNDFGYGDIKMALAAMRAKGIIKSET</sequence>
<dbReference type="PANTHER" id="PTHR47642:SF5">
    <property type="entry name" value="ATP-DEPENDENT DNA HELICASE"/>
    <property type="match status" value="1"/>
</dbReference>
<dbReference type="Pfam" id="PF14493">
    <property type="entry name" value="HTH_40"/>
    <property type="match status" value="1"/>
</dbReference>
<dbReference type="SMART" id="SM00382">
    <property type="entry name" value="AAA"/>
    <property type="match status" value="1"/>
</dbReference>
<evidence type="ECO:0000313" key="3">
    <source>
        <dbReference type="Proteomes" id="UP000064893"/>
    </source>
</evidence>
<name>A0A0S2I4C0_9BACT</name>
<dbReference type="GO" id="GO:0003678">
    <property type="term" value="F:DNA helicase activity"/>
    <property type="evidence" value="ECO:0007669"/>
    <property type="project" value="InterPro"/>
</dbReference>
<dbReference type="CDD" id="cd18809">
    <property type="entry name" value="SF1_C_RecD"/>
    <property type="match status" value="1"/>
</dbReference>
<protein>
    <submittedName>
        <fullName evidence="2">Exodeoxyribonuclease V, alpha subunit</fullName>
    </submittedName>
</protein>
<dbReference type="InterPro" id="IPR010285">
    <property type="entry name" value="DNA_helicase_pif1-like_DEAD"/>
</dbReference>
<dbReference type="InterPro" id="IPR029491">
    <property type="entry name" value="Helicase_HTH"/>
</dbReference>
<feature type="domain" description="AAA+ ATPase" evidence="1">
    <location>
        <begin position="17"/>
        <end position="268"/>
    </location>
</feature>
<dbReference type="Pfam" id="PF05970">
    <property type="entry name" value="PIF1"/>
    <property type="match status" value="1"/>
</dbReference>
<gene>
    <name evidence="2" type="ORF">L21SP5_03544</name>
</gene>
<dbReference type="FunFam" id="3.40.50.300:FF:001498">
    <property type="entry name" value="ATP-dependent DNA helicase"/>
    <property type="match status" value="1"/>
</dbReference>
<dbReference type="STRING" id="1307839.L21SP5_03544"/>
<keyword evidence="3" id="KW-1185">Reference proteome</keyword>
<dbReference type="OrthoDB" id="9763659at2"/>
<dbReference type="EMBL" id="CP013118">
    <property type="protein sequence ID" value="ALO17152.1"/>
    <property type="molecule type" value="Genomic_DNA"/>
</dbReference>
<dbReference type="GO" id="GO:0000723">
    <property type="term" value="P:telomere maintenance"/>
    <property type="evidence" value="ECO:0007669"/>
    <property type="project" value="InterPro"/>
</dbReference>
<dbReference type="SUPFAM" id="SSF52540">
    <property type="entry name" value="P-loop containing nucleoside triphosphate hydrolases"/>
    <property type="match status" value="2"/>
</dbReference>
<dbReference type="KEGG" id="blq:L21SP5_03544"/>
<proteinExistence type="predicted"/>
<dbReference type="InterPro" id="IPR027417">
    <property type="entry name" value="P-loop_NTPase"/>
</dbReference>
<dbReference type="RefSeq" id="WP_057954471.1">
    <property type="nucleotide sequence ID" value="NZ_CP013118.1"/>
</dbReference>
<dbReference type="GO" id="GO:0006281">
    <property type="term" value="P:DNA repair"/>
    <property type="evidence" value="ECO:0007669"/>
    <property type="project" value="InterPro"/>
</dbReference>
<dbReference type="InterPro" id="IPR003593">
    <property type="entry name" value="AAA+_ATPase"/>
</dbReference>
<dbReference type="InterPro" id="IPR051055">
    <property type="entry name" value="PIF1_helicase"/>
</dbReference>
<dbReference type="Gene3D" id="3.40.50.300">
    <property type="entry name" value="P-loop containing nucleotide triphosphate hydrolases"/>
    <property type="match status" value="2"/>
</dbReference>
<reference evidence="2 3" key="1">
    <citation type="submission" date="2015-11" db="EMBL/GenBank/DDBJ databases">
        <title>Description and complete genome sequence of a novel strain predominating in hypersaline microbial mats and representing a new family of the Bacteriodetes phylum.</title>
        <authorList>
            <person name="Spring S."/>
            <person name="Bunk B."/>
            <person name="Sproer C."/>
            <person name="Klenk H.-P."/>
        </authorList>
    </citation>
    <scope>NUCLEOTIDE SEQUENCE [LARGE SCALE GENOMIC DNA]</scope>
    <source>
        <strain evidence="2 3">L21-Spi-D4</strain>
    </source>
</reference>